<protein>
    <submittedName>
        <fullName evidence="3">YdcF family protein</fullName>
    </submittedName>
</protein>
<dbReference type="Gene3D" id="3.40.50.620">
    <property type="entry name" value="HUPs"/>
    <property type="match status" value="1"/>
</dbReference>
<reference evidence="3" key="2">
    <citation type="submission" date="2021-04" db="EMBL/GenBank/DDBJ databases">
        <authorList>
            <person name="Gilroy R."/>
        </authorList>
    </citation>
    <scope>NUCLEOTIDE SEQUENCE</scope>
    <source>
        <strain evidence="3">ChiHjej13B12-24818</strain>
    </source>
</reference>
<evidence type="ECO:0000313" key="3">
    <source>
        <dbReference type="EMBL" id="HJB11157.1"/>
    </source>
</evidence>
<keyword evidence="1" id="KW-0472">Membrane</keyword>
<name>A0A9D2LEG6_9MICO</name>
<keyword evidence="1" id="KW-1133">Transmembrane helix</keyword>
<comment type="caution">
    <text evidence="3">The sequence shown here is derived from an EMBL/GenBank/DDBJ whole genome shotgun (WGS) entry which is preliminary data.</text>
</comment>
<dbReference type="GO" id="GO:0000270">
    <property type="term" value="P:peptidoglycan metabolic process"/>
    <property type="evidence" value="ECO:0007669"/>
    <property type="project" value="TreeGrafter"/>
</dbReference>
<dbReference type="InterPro" id="IPR003848">
    <property type="entry name" value="DUF218"/>
</dbReference>
<dbReference type="Pfam" id="PF02698">
    <property type="entry name" value="DUF218"/>
    <property type="match status" value="1"/>
</dbReference>
<feature type="transmembrane region" description="Helical" evidence="1">
    <location>
        <begin position="29"/>
        <end position="47"/>
    </location>
</feature>
<dbReference type="CDD" id="cd06259">
    <property type="entry name" value="YdcF-like"/>
    <property type="match status" value="1"/>
</dbReference>
<dbReference type="InterPro" id="IPR014729">
    <property type="entry name" value="Rossmann-like_a/b/a_fold"/>
</dbReference>
<dbReference type="GO" id="GO:0043164">
    <property type="term" value="P:Gram-negative-bacterium-type cell wall biogenesis"/>
    <property type="evidence" value="ECO:0007669"/>
    <property type="project" value="TreeGrafter"/>
</dbReference>
<feature type="domain" description="DUF218" evidence="2">
    <location>
        <begin position="160"/>
        <end position="287"/>
    </location>
</feature>
<organism evidence="3 4">
    <name type="scientific">Candidatus Brachybacterium merdavium</name>
    <dbReference type="NCBI Taxonomy" id="2838513"/>
    <lineage>
        <taxon>Bacteria</taxon>
        <taxon>Bacillati</taxon>
        <taxon>Actinomycetota</taxon>
        <taxon>Actinomycetes</taxon>
        <taxon>Micrococcales</taxon>
        <taxon>Dermabacteraceae</taxon>
        <taxon>Brachybacterium</taxon>
    </lineage>
</organism>
<dbReference type="InterPro" id="IPR051599">
    <property type="entry name" value="Cell_Envelope_Assoc"/>
</dbReference>
<accession>A0A9D2LEG6</accession>
<reference evidence="3" key="1">
    <citation type="journal article" date="2021" name="PeerJ">
        <title>Extensive microbial diversity within the chicken gut microbiome revealed by metagenomics and culture.</title>
        <authorList>
            <person name="Gilroy R."/>
            <person name="Ravi A."/>
            <person name="Getino M."/>
            <person name="Pursley I."/>
            <person name="Horton D.L."/>
            <person name="Alikhan N.F."/>
            <person name="Baker D."/>
            <person name="Gharbi K."/>
            <person name="Hall N."/>
            <person name="Watson M."/>
            <person name="Adriaenssens E.M."/>
            <person name="Foster-Nyarko E."/>
            <person name="Jarju S."/>
            <person name="Secka A."/>
            <person name="Antonio M."/>
            <person name="Oren A."/>
            <person name="Chaudhuri R.R."/>
            <person name="La Ragione R."/>
            <person name="Hildebrand F."/>
            <person name="Pallen M.J."/>
        </authorList>
    </citation>
    <scope>NUCLEOTIDE SEQUENCE</scope>
    <source>
        <strain evidence="3">ChiHjej13B12-24818</strain>
    </source>
</reference>
<proteinExistence type="predicted"/>
<sequence length="341" mass="36199">MLTAVLAAGFWWAVFIWAFRRDRRRVRNGLLLLIALHASISLVVRSAEATLPFGDLMALAGAIMTGLGVIALGVFLVANGLTMARKEGRSLGNLLSGLAGLALLATPIAAVALVLTLNPWAIALAALLILVSLYLGAAFLVFLSASVLYQLFPRRLPTTGIIIHGSGLIRGQVTPLLRGRLDRAVREREQLLARGIDPVLVPSGGQGEDEERAEGAAMAEYLLQEAGVPPERVLAETGSATTEENLVFSHRILEEAGHRGPFLVATSGYHAFRAALLARSLGYADEAIGGRTTFYYVPSATLREFLAVLSYRKAWLVAALLPSLGLVALILMAGLNAASAS</sequence>
<dbReference type="EMBL" id="DWZH01000089">
    <property type="protein sequence ID" value="HJB11157.1"/>
    <property type="molecule type" value="Genomic_DNA"/>
</dbReference>
<dbReference type="Proteomes" id="UP000823823">
    <property type="component" value="Unassembled WGS sequence"/>
</dbReference>
<evidence type="ECO:0000313" key="4">
    <source>
        <dbReference type="Proteomes" id="UP000823823"/>
    </source>
</evidence>
<evidence type="ECO:0000259" key="2">
    <source>
        <dbReference type="Pfam" id="PF02698"/>
    </source>
</evidence>
<feature type="transmembrane region" description="Helical" evidence="1">
    <location>
        <begin position="59"/>
        <end position="82"/>
    </location>
</feature>
<feature type="transmembrane region" description="Helical" evidence="1">
    <location>
        <begin position="314"/>
        <end position="335"/>
    </location>
</feature>
<keyword evidence="1" id="KW-0812">Transmembrane</keyword>
<feature type="transmembrane region" description="Helical" evidence="1">
    <location>
        <begin position="94"/>
        <end position="115"/>
    </location>
</feature>
<gene>
    <name evidence="3" type="ORF">H9786_11630</name>
</gene>
<dbReference type="PANTHER" id="PTHR30336">
    <property type="entry name" value="INNER MEMBRANE PROTEIN, PROBABLE PERMEASE"/>
    <property type="match status" value="1"/>
</dbReference>
<dbReference type="GO" id="GO:0005886">
    <property type="term" value="C:plasma membrane"/>
    <property type="evidence" value="ECO:0007669"/>
    <property type="project" value="TreeGrafter"/>
</dbReference>
<dbReference type="PANTHER" id="PTHR30336:SF4">
    <property type="entry name" value="ENVELOPE BIOGENESIS FACTOR ELYC"/>
    <property type="match status" value="1"/>
</dbReference>
<evidence type="ECO:0000256" key="1">
    <source>
        <dbReference type="SAM" id="Phobius"/>
    </source>
</evidence>
<feature type="transmembrane region" description="Helical" evidence="1">
    <location>
        <begin position="121"/>
        <end position="149"/>
    </location>
</feature>
<dbReference type="AlphaFoldDB" id="A0A9D2LEG6"/>